<dbReference type="Proteomes" id="UP000619838">
    <property type="component" value="Unassembled WGS sequence"/>
</dbReference>
<keyword evidence="3" id="KW-1185">Reference proteome</keyword>
<evidence type="ECO:0000313" key="3">
    <source>
        <dbReference type="Proteomes" id="UP000619838"/>
    </source>
</evidence>
<feature type="transmembrane region" description="Helical" evidence="1">
    <location>
        <begin position="61"/>
        <end position="85"/>
    </location>
</feature>
<accession>A0ABR9XRW3</accession>
<evidence type="ECO:0000256" key="1">
    <source>
        <dbReference type="SAM" id="Phobius"/>
    </source>
</evidence>
<dbReference type="RefSeq" id="WP_114608575.1">
    <property type="nucleotide sequence ID" value="NZ_JABVZQ010000008.1"/>
</dbReference>
<sequence length="187" mass="20768">MGIRQILALVAGVLLRPARFWQEVMTEGKLEEGNPMREYAVAVIAVMQLFKFPVIAEPRPAMLFAIFSFVLDIAALYLLCGLFGASSFGRKRKKERNELRAMVPVFALTPFWLSEPLFFADIWGLFAVSAAVLYVLLLSAQGLMSVPLDPVQPGSARGLWLVGVSGVVMMLVFMLQRAVIHFIIFST</sequence>
<keyword evidence="1" id="KW-0472">Membrane</keyword>
<evidence type="ECO:0008006" key="4">
    <source>
        <dbReference type="Google" id="ProtNLM"/>
    </source>
</evidence>
<keyword evidence="1" id="KW-1133">Transmembrane helix</keyword>
<feature type="transmembrane region" description="Helical" evidence="1">
    <location>
        <begin position="159"/>
        <end position="184"/>
    </location>
</feature>
<organism evidence="2 3">
    <name type="scientific">Prosthecochloris ethylica</name>
    <dbReference type="NCBI Taxonomy" id="2743976"/>
    <lineage>
        <taxon>Bacteria</taxon>
        <taxon>Pseudomonadati</taxon>
        <taxon>Chlorobiota</taxon>
        <taxon>Chlorobiia</taxon>
        <taxon>Chlorobiales</taxon>
        <taxon>Chlorobiaceae</taxon>
        <taxon>Prosthecochloris</taxon>
    </lineage>
</organism>
<dbReference type="EMBL" id="JADGII010000007">
    <property type="protein sequence ID" value="MBF0636632.1"/>
    <property type="molecule type" value="Genomic_DNA"/>
</dbReference>
<proteinExistence type="predicted"/>
<name>A0ABR9XRW3_9CHLB</name>
<gene>
    <name evidence="2" type="ORF">INT08_05510</name>
</gene>
<protein>
    <recommendedName>
        <fullName evidence="4">Yip1 domain-containing protein</fullName>
    </recommendedName>
</protein>
<evidence type="ECO:0000313" key="2">
    <source>
        <dbReference type="EMBL" id="MBF0636632.1"/>
    </source>
</evidence>
<keyword evidence="1" id="KW-0812">Transmembrane</keyword>
<feature type="transmembrane region" description="Helical" evidence="1">
    <location>
        <begin position="119"/>
        <end position="138"/>
    </location>
</feature>
<reference evidence="2 3" key="1">
    <citation type="journal article" date="2020" name="Microorganisms">
        <title>Simultaneous Genome Sequencing of Prosthecochloris ethylica and Desulfuromonas acetoxidans within a Syntrophic Mixture Reveals Unique Pili and Protein Interactions.</title>
        <authorList>
            <person name="Kyndt J.A."/>
            <person name="Van Beeumen J.J."/>
            <person name="Meyer T.E."/>
        </authorList>
    </citation>
    <scope>NUCLEOTIDE SEQUENCE [LARGE SCALE GENOMIC DNA]</scope>
    <source>
        <strain evidence="2 3">N3</strain>
    </source>
</reference>
<comment type="caution">
    <text evidence="2">The sequence shown here is derived from an EMBL/GenBank/DDBJ whole genome shotgun (WGS) entry which is preliminary data.</text>
</comment>